<gene>
    <name evidence="2" type="ORF">D641_0102890</name>
</gene>
<keyword evidence="1" id="KW-1133">Transmembrane helix</keyword>
<keyword evidence="1" id="KW-0812">Transmembrane</keyword>
<sequence length="173" mass="18891">MTLRDDLLPLLWRLAAGAGLAAAVIVVAGLFDLHLSWPVPLAVGLAVGTVLWIIHMEADRDEPLHHPDLDLAADYALPHAQDMRVRRLEDAVHGAQPSRRMTARSLGQVLGEIADERALAPDPPALSSGLTTLIERSRTPAGPDGSVPEVAPIDRRTLHRYLHELAAREERDR</sequence>
<feature type="transmembrane region" description="Helical" evidence="1">
    <location>
        <begin position="12"/>
        <end position="31"/>
    </location>
</feature>
<keyword evidence="3" id="KW-1185">Reference proteome</keyword>
<organism evidence="2 3">
    <name type="scientific">Brachybacterium muris UCD-AY4</name>
    <dbReference type="NCBI Taxonomy" id="1249481"/>
    <lineage>
        <taxon>Bacteria</taxon>
        <taxon>Bacillati</taxon>
        <taxon>Actinomycetota</taxon>
        <taxon>Actinomycetes</taxon>
        <taxon>Micrococcales</taxon>
        <taxon>Dermabacteraceae</taxon>
        <taxon>Brachybacterium</taxon>
    </lineage>
</organism>
<proteinExistence type="predicted"/>
<comment type="caution">
    <text evidence="2">The sequence shown here is derived from an EMBL/GenBank/DDBJ whole genome shotgun (WGS) entry which is preliminary data.</text>
</comment>
<evidence type="ECO:0000313" key="2">
    <source>
        <dbReference type="EMBL" id="EYT50769.1"/>
    </source>
</evidence>
<dbReference type="HOGENOM" id="CLU_119402_0_0_11"/>
<dbReference type="RefSeq" id="WP_017822295.1">
    <property type="nucleotide sequence ID" value="NZ_AORC01000003.1"/>
</dbReference>
<accession>A0A022KX44</accession>
<dbReference type="OrthoDB" id="4793444at2"/>
<name>A0A022KX44_9MICO</name>
<feature type="transmembrane region" description="Helical" evidence="1">
    <location>
        <begin position="37"/>
        <end position="54"/>
    </location>
</feature>
<dbReference type="Proteomes" id="UP000019754">
    <property type="component" value="Unassembled WGS sequence"/>
</dbReference>
<reference evidence="2 3" key="1">
    <citation type="journal article" date="2013" name="Genome Announc.">
        <title>Draft genome sequence of an Actinobacterium, Brachybacterium muris strain UCD-AY4.</title>
        <authorList>
            <person name="Lo J.R."/>
            <person name="Lang J.M."/>
            <person name="Darling A.E."/>
            <person name="Eisen J.A."/>
            <person name="Coil D.A."/>
        </authorList>
    </citation>
    <scope>NUCLEOTIDE SEQUENCE [LARGE SCALE GENOMIC DNA]</scope>
    <source>
        <strain evidence="2 3">UCD-AY4</strain>
    </source>
</reference>
<keyword evidence="1" id="KW-0472">Membrane</keyword>
<dbReference type="EMBL" id="AORC01000003">
    <property type="protein sequence ID" value="EYT50769.1"/>
    <property type="molecule type" value="Genomic_DNA"/>
</dbReference>
<dbReference type="AlphaFoldDB" id="A0A022KX44"/>
<protein>
    <submittedName>
        <fullName evidence="2">Uncharacterized protein</fullName>
    </submittedName>
</protein>
<evidence type="ECO:0000313" key="3">
    <source>
        <dbReference type="Proteomes" id="UP000019754"/>
    </source>
</evidence>
<dbReference type="STRING" id="1249481.D641_0102890"/>
<evidence type="ECO:0000256" key="1">
    <source>
        <dbReference type="SAM" id="Phobius"/>
    </source>
</evidence>